<dbReference type="GO" id="GO:0003677">
    <property type="term" value="F:DNA binding"/>
    <property type="evidence" value="ECO:0007669"/>
    <property type="project" value="InterPro"/>
</dbReference>
<dbReference type="PANTHER" id="PTHR14074">
    <property type="entry name" value="HELICASE WITH DEATH DOMAIN-RELATED"/>
    <property type="match status" value="1"/>
</dbReference>
<dbReference type="PANTHER" id="PTHR14074:SF16">
    <property type="entry name" value="ANTIVIRAL INNATE IMMUNE RESPONSE RECEPTOR RIG-I"/>
    <property type="match status" value="1"/>
</dbReference>
<evidence type="ECO:0000256" key="1">
    <source>
        <dbReference type="ARBA" id="ARBA00022806"/>
    </source>
</evidence>
<keyword evidence="4" id="KW-1185">Reference proteome</keyword>
<feature type="non-terminal residue" evidence="3">
    <location>
        <position position="83"/>
    </location>
</feature>
<dbReference type="Proteomes" id="UP001150925">
    <property type="component" value="Unassembled WGS sequence"/>
</dbReference>
<comment type="caution">
    <text evidence="3">The sequence shown here is derived from an EMBL/GenBank/DDBJ whole genome shotgun (WGS) entry which is preliminary data.</text>
</comment>
<keyword evidence="1" id="KW-0547">Nucleotide-binding</keyword>
<dbReference type="GO" id="GO:0016787">
    <property type="term" value="F:hydrolase activity"/>
    <property type="evidence" value="ECO:0007669"/>
    <property type="project" value="InterPro"/>
</dbReference>
<sequence length="83" mass="9140">MATLIDRRTTEATSLLARDYQLELLEVALKRNTIVVLDTGTGKTFIAIMLLQHLANQENNRAVSALGSGGTPRRRLGVFLVNM</sequence>
<dbReference type="GO" id="GO:0005737">
    <property type="term" value="C:cytoplasm"/>
    <property type="evidence" value="ECO:0007669"/>
    <property type="project" value="TreeGrafter"/>
</dbReference>
<name>A0A9W8AMK9_9FUNG</name>
<dbReference type="AlphaFoldDB" id="A0A9W8AMK9"/>
<protein>
    <recommendedName>
        <fullName evidence="2">Helicase/UvrB N-terminal domain-containing protein</fullName>
    </recommendedName>
</protein>
<evidence type="ECO:0000313" key="3">
    <source>
        <dbReference type="EMBL" id="KAJ1961241.1"/>
    </source>
</evidence>
<dbReference type="SUPFAM" id="SSF52540">
    <property type="entry name" value="P-loop containing nucleoside triphosphate hydrolases"/>
    <property type="match status" value="1"/>
</dbReference>
<keyword evidence="1" id="KW-0378">Hydrolase</keyword>
<dbReference type="Gene3D" id="3.40.50.300">
    <property type="entry name" value="P-loop containing nucleotide triphosphate hydrolases"/>
    <property type="match status" value="1"/>
</dbReference>
<keyword evidence="1" id="KW-0067">ATP-binding</keyword>
<dbReference type="InterPro" id="IPR006935">
    <property type="entry name" value="Helicase/UvrB_N"/>
</dbReference>
<dbReference type="InterPro" id="IPR051363">
    <property type="entry name" value="RLR_Helicase"/>
</dbReference>
<accession>A0A9W8AMK9</accession>
<reference evidence="3" key="1">
    <citation type="submission" date="2022-07" db="EMBL/GenBank/DDBJ databases">
        <title>Phylogenomic reconstructions and comparative analyses of Kickxellomycotina fungi.</title>
        <authorList>
            <person name="Reynolds N.K."/>
            <person name="Stajich J.E."/>
            <person name="Barry K."/>
            <person name="Grigoriev I.V."/>
            <person name="Crous P."/>
            <person name="Smith M.E."/>
        </authorList>
    </citation>
    <scope>NUCLEOTIDE SEQUENCE</scope>
    <source>
        <strain evidence="3">RSA 1196</strain>
    </source>
</reference>
<keyword evidence="1" id="KW-0347">Helicase</keyword>
<dbReference type="GO" id="GO:0005524">
    <property type="term" value="F:ATP binding"/>
    <property type="evidence" value="ECO:0007669"/>
    <property type="project" value="InterPro"/>
</dbReference>
<dbReference type="GO" id="GO:0004386">
    <property type="term" value="F:helicase activity"/>
    <property type="evidence" value="ECO:0007669"/>
    <property type="project" value="UniProtKB-KW"/>
</dbReference>
<proteinExistence type="predicted"/>
<dbReference type="Pfam" id="PF04851">
    <property type="entry name" value="ResIII"/>
    <property type="match status" value="1"/>
</dbReference>
<gene>
    <name evidence="3" type="ORF">IWQ62_003938</name>
</gene>
<organism evidence="3 4">
    <name type="scientific">Dispira parvispora</name>
    <dbReference type="NCBI Taxonomy" id="1520584"/>
    <lineage>
        <taxon>Eukaryota</taxon>
        <taxon>Fungi</taxon>
        <taxon>Fungi incertae sedis</taxon>
        <taxon>Zoopagomycota</taxon>
        <taxon>Kickxellomycotina</taxon>
        <taxon>Dimargaritomycetes</taxon>
        <taxon>Dimargaritales</taxon>
        <taxon>Dimargaritaceae</taxon>
        <taxon>Dispira</taxon>
    </lineage>
</organism>
<evidence type="ECO:0000259" key="2">
    <source>
        <dbReference type="Pfam" id="PF04851"/>
    </source>
</evidence>
<dbReference type="InterPro" id="IPR027417">
    <property type="entry name" value="P-loop_NTPase"/>
</dbReference>
<feature type="domain" description="Helicase/UvrB N-terminal" evidence="2">
    <location>
        <begin position="18"/>
        <end position="61"/>
    </location>
</feature>
<evidence type="ECO:0000313" key="4">
    <source>
        <dbReference type="Proteomes" id="UP001150925"/>
    </source>
</evidence>
<dbReference type="OrthoDB" id="416741at2759"/>
<dbReference type="EMBL" id="JANBPY010001172">
    <property type="protein sequence ID" value="KAJ1961241.1"/>
    <property type="molecule type" value="Genomic_DNA"/>
</dbReference>